<evidence type="ECO:0000313" key="1">
    <source>
        <dbReference type="EMBL" id="DAF94890.1"/>
    </source>
</evidence>
<dbReference type="EMBL" id="BK016098">
    <property type="protein sequence ID" value="DAF94890.1"/>
    <property type="molecule type" value="Genomic_DNA"/>
</dbReference>
<reference evidence="1" key="1">
    <citation type="journal article" date="2021" name="Proc. Natl. Acad. Sci. U.S.A.">
        <title>A Catalog of Tens of Thousands of Viruses from Human Metagenomes Reveals Hidden Associations with Chronic Diseases.</title>
        <authorList>
            <person name="Tisza M.J."/>
            <person name="Buck C.B."/>
        </authorList>
    </citation>
    <scope>NUCLEOTIDE SEQUENCE</scope>
    <source>
        <strain evidence="1">CtkHJ36</strain>
    </source>
</reference>
<protein>
    <submittedName>
        <fullName evidence="1">Uncharacterized protein</fullName>
    </submittedName>
</protein>
<sequence>MMVLLSLLPWLGLAALIWYMAACVAADKKPKAAPTAALMLATWLLAMWAS</sequence>
<accession>A0A8S5UKG9</accession>
<organism evidence="1">
    <name type="scientific">Ackermannviridae sp. ctkHJ36</name>
    <dbReference type="NCBI Taxonomy" id="2825754"/>
    <lineage>
        <taxon>Viruses</taxon>
        <taxon>Duplodnaviria</taxon>
        <taxon>Heunggongvirae</taxon>
        <taxon>Uroviricota</taxon>
        <taxon>Caudoviricetes</taxon>
        <taxon>Pantevenvirales</taxon>
        <taxon>Ackermannviridae</taxon>
    </lineage>
</organism>
<name>A0A8S5UKG9_9CAUD</name>
<proteinExistence type="predicted"/>